<protein>
    <submittedName>
        <fullName evidence="2">Venom peptide Pcr9.4ii</fullName>
    </submittedName>
</protein>
<proteinExistence type="evidence at transcript level"/>
<reference evidence="2" key="1">
    <citation type="submission" date="2021-09" db="EMBL/GenBank/DDBJ databases">
        <title>Integrating Venom Peptide Libraries into a Phylogenetic and Broader Biological Framework.</title>
        <authorList>
            <person name="Watkins M."/>
            <person name="Chase K."/>
            <person name="Safavi-Hemami H."/>
            <person name="Olivera B.M."/>
        </authorList>
    </citation>
    <scope>NUCLEOTIDE SEQUENCE</scope>
    <source>
        <tissue evidence="2">Venom duct</tissue>
    </source>
</reference>
<dbReference type="AlphaFoldDB" id="A0A976QQN5"/>
<evidence type="ECO:0000256" key="1">
    <source>
        <dbReference type="SAM" id="SignalP"/>
    </source>
</evidence>
<name>A0A976QQN5_9CAEN</name>
<sequence>MRFGVLLLIVALLLAYLMSINARDQAEEKRSTMKKGGHAIMIMPRDLCDEYLENCTSPYCQEQSNIQNGSSACNEACNYWDKNCRTPDEEQ</sequence>
<evidence type="ECO:0000313" key="2">
    <source>
        <dbReference type="EMBL" id="UCR73903.1"/>
    </source>
</evidence>
<keyword evidence="1" id="KW-0732">Signal</keyword>
<organism evidence="2">
    <name type="scientific">Turris cryptorrhaphe</name>
    <dbReference type="NCBI Taxonomy" id="940235"/>
    <lineage>
        <taxon>Eukaryota</taxon>
        <taxon>Metazoa</taxon>
        <taxon>Spiralia</taxon>
        <taxon>Lophotrochozoa</taxon>
        <taxon>Mollusca</taxon>
        <taxon>Gastropoda</taxon>
        <taxon>Caenogastropoda</taxon>
        <taxon>Neogastropoda</taxon>
        <taxon>Conoidea</taxon>
        <taxon>Turridae</taxon>
        <taxon>Turris</taxon>
    </lineage>
</organism>
<accession>A0A976QQN5</accession>
<feature type="signal peptide" evidence="1">
    <location>
        <begin position="1"/>
        <end position="22"/>
    </location>
</feature>
<feature type="chain" id="PRO_5037975003" evidence="1">
    <location>
        <begin position="23"/>
        <end position="91"/>
    </location>
</feature>
<dbReference type="EMBL" id="OK247627">
    <property type="protein sequence ID" value="UCR73903.1"/>
    <property type="molecule type" value="mRNA"/>
</dbReference>